<dbReference type="EMBL" id="BAAACO010000001">
    <property type="protein sequence ID" value="GAA0855308.1"/>
    <property type="molecule type" value="Genomic_DNA"/>
</dbReference>
<dbReference type="InterPro" id="IPR050276">
    <property type="entry name" value="MshD_Acetyltransferase"/>
</dbReference>
<dbReference type="Pfam" id="PF13527">
    <property type="entry name" value="Acetyltransf_9"/>
    <property type="match status" value="1"/>
</dbReference>
<dbReference type="PANTHER" id="PTHR43617:SF2">
    <property type="entry name" value="UPF0039 PROTEIN SLL0451"/>
    <property type="match status" value="1"/>
</dbReference>
<name>A0ABN1LFL4_9CLOT</name>
<dbReference type="PROSITE" id="PS51186">
    <property type="entry name" value="GNAT"/>
    <property type="match status" value="1"/>
</dbReference>
<dbReference type="CDD" id="cd04301">
    <property type="entry name" value="NAT_SF"/>
    <property type="match status" value="1"/>
</dbReference>
<dbReference type="InterPro" id="IPR000182">
    <property type="entry name" value="GNAT_dom"/>
</dbReference>
<dbReference type="SUPFAM" id="SSF55729">
    <property type="entry name" value="Acyl-CoA N-acyltransferases (Nat)"/>
    <property type="match status" value="1"/>
</dbReference>
<keyword evidence="3" id="KW-1185">Reference proteome</keyword>
<dbReference type="Proteomes" id="UP001501764">
    <property type="component" value="Unassembled WGS sequence"/>
</dbReference>
<dbReference type="RefSeq" id="WP_346025670.1">
    <property type="nucleotide sequence ID" value="NZ_BAAACO010000001.1"/>
</dbReference>
<proteinExistence type="predicted"/>
<evidence type="ECO:0000313" key="2">
    <source>
        <dbReference type="EMBL" id="GAA0855308.1"/>
    </source>
</evidence>
<accession>A0ABN1LFL4</accession>
<dbReference type="InterPro" id="IPR016181">
    <property type="entry name" value="Acyl_CoA_acyltransferase"/>
</dbReference>
<sequence>MSIIIREENNKDFNEVYEVVRLAFMNAEHTDHNEHNLVNKLRGSEAFVKGLSLVAEDNGKIVGHIILTKVKIGNNESLALAPLAVLPNYQKSGIGSKLIIESHKRAKELGYSSVIVLGHPDYYPRFGYEPASRWGIKAPFEVPNESFMAIELIENGLKDVSGTVNYAKEFFE</sequence>
<dbReference type="PANTHER" id="PTHR43617">
    <property type="entry name" value="L-AMINO ACID N-ACETYLTRANSFERASE"/>
    <property type="match status" value="1"/>
</dbReference>
<evidence type="ECO:0000259" key="1">
    <source>
        <dbReference type="PROSITE" id="PS51186"/>
    </source>
</evidence>
<protein>
    <submittedName>
        <fullName evidence="2">N-acetyltransferase</fullName>
    </submittedName>
</protein>
<organism evidence="2 3">
    <name type="scientific">Clostridium nitritogenes</name>
    <dbReference type="NCBI Taxonomy" id="83340"/>
    <lineage>
        <taxon>Bacteria</taxon>
        <taxon>Bacillati</taxon>
        <taxon>Bacillota</taxon>
        <taxon>Clostridia</taxon>
        <taxon>Eubacteriales</taxon>
        <taxon>Clostridiaceae</taxon>
        <taxon>Clostridium</taxon>
    </lineage>
</organism>
<reference evidence="2 3" key="1">
    <citation type="journal article" date="2019" name="Int. J. Syst. Evol. Microbiol.">
        <title>The Global Catalogue of Microorganisms (GCM) 10K type strain sequencing project: providing services to taxonomists for standard genome sequencing and annotation.</title>
        <authorList>
            <consortium name="The Broad Institute Genomics Platform"/>
            <consortium name="The Broad Institute Genome Sequencing Center for Infectious Disease"/>
            <person name="Wu L."/>
            <person name="Ma J."/>
        </authorList>
    </citation>
    <scope>NUCLEOTIDE SEQUENCE [LARGE SCALE GENOMIC DNA]</scope>
    <source>
        <strain evidence="2 3">JCM 6485</strain>
    </source>
</reference>
<comment type="caution">
    <text evidence="2">The sequence shown here is derived from an EMBL/GenBank/DDBJ whole genome shotgun (WGS) entry which is preliminary data.</text>
</comment>
<dbReference type="Gene3D" id="3.40.630.30">
    <property type="match status" value="1"/>
</dbReference>
<gene>
    <name evidence="2" type="ORF">GCM10008916_00910</name>
</gene>
<feature type="domain" description="N-acetyltransferase" evidence="1">
    <location>
        <begin position="3"/>
        <end position="153"/>
    </location>
</feature>
<evidence type="ECO:0000313" key="3">
    <source>
        <dbReference type="Proteomes" id="UP001501764"/>
    </source>
</evidence>